<dbReference type="InterPro" id="IPR017455">
    <property type="entry name" value="Znf_FYVE-rel"/>
</dbReference>
<feature type="domain" description="FYVE-type" evidence="6">
    <location>
        <begin position="282"/>
        <end position="351"/>
    </location>
</feature>
<feature type="compositionally biased region" description="Polar residues" evidence="5">
    <location>
        <begin position="437"/>
        <end position="456"/>
    </location>
</feature>
<evidence type="ECO:0000313" key="8">
    <source>
        <dbReference type="Proteomes" id="UP000704712"/>
    </source>
</evidence>
<accession>A0A8S9TS68</accession>
<dbReference type="Pfam" id="PF01363">
    <property type="entry name" value="FYVE"/>
    <property type="match status" value="1"/>
</dbReference>
<evidence type="ECO:0000256" key="5">
    <source>
        <dbReference type="SAM" id="MobiDB-lite"/>
    </source>
</evidence>
<dbReference type="SMART" id="SM00064">
    <property type="entry name" value="FYVE"/>
    <property type="match status" value="1"/>
</dbReference>
<proteinExistence type="predicted"/>
<dbReference type="InterPro" id="IPR000306">
    <property type="entry name" value="Znf_FYVE"/>
</dbReference>
<dbReference type="InterPro" id="IPR013083">
    <property type="entry name" value="Znf_RING/FYVE/PHD"/>
</dbReference>
<comment type="caution">
    <text evidence="7">The sequence shown here is derived from an EMBL/GenBank/DDBJ whole genome shotgun (WGS) entry which is preliminary data.</text>
</comment>
<feature type="region of interest" description="Disordered" evidence="5">
    <location>
        <begin position="517"/>
        <end position="552"/>
    </location>
</feature>
<name>A0A8S9TS68_PHYIN</name>
<feature type="compositionally biased region" description="Acidic residues" evidence="5">
    <location>
        <begin position="540"/>
        <end position="552"/>
    </location>
</feature>
<sequence>MASSGATLKMKASNVKFPLPDGYFPPVKLTPAEIEVYEQRVEIIMKNALAEYNLHEAMGARPDYGSRWSVVGNVEHLTAIREVDPSRAVEASRIFGRVDGDYRNFIDFFYSVSAQEVFAVNQFMYGYAVDAAVLCNIHTKESNKPHQYLGMKWLCLQPSSLSRKRDMCFLEYLVYTKDLQDRDVGVRITLPLILDECPPLADKLKTRRIHSHTVTIVRPTNDGVDATQIFSTSEVDMYKGSNSSSAATFKKLMTTLSSMALFADSKRISMQGMLDRSSWAPKKARANCSVCNRKFSPTRRRQHCRLCGEVACRRCMTIRDAPMLDDSASSPARTFQIMKTMFCKACMGKVRDSDAKSIAADSQDEGASDAESMGWFGDKSRGRSFESDDNTAMLGGASFTSLSPTNTSSACSAPPQREDTEDEERSIEDTNILHGKFSSSIDSEAQSETKTSVSSSQDDEIEVEVMEPVAPMVIDLRHLRTMAGAERVVQEIEEEEIRAMRESLAALDFKAVRLVDSPSNVDSESGNGFNSNRSGKLPPMEEDEDDKDDDEADVIEIIDDESTEIISTTRQIVSSPLDESPMDSGALAEQVLFSSARSNVSIDQRLQEQEVLLKRLVMAANSSAGYYPPSARGQQKTFES</sequence>
<protein>
    <submittedName>
        <fullName evidence="7">FYVE zinc finger domain-containing protein</fullName>
    </submittedName>
</protein>
<dbReference type="SUPFAM" id="SSF57903">
    <property type="entry name" value="FYVE/PHD zinc finger"/>
    <property type="match status" value="1"/>
</dbReference>
<reference evidence="7" key="1">
    <citation type="submission" date="2020-03" db="EMBL/GenBank/DDBJ databases">
        <title>Hybrid Assembly of Korean Phytophthora infestans isolates.</title>
        <authorList>
            <person name="Prokchorchik M."/>
            <person name="Lee Y."/>
            <person name="Seo J."/>
            <person name="Cho J.-H."/>
            <person name="Park Y.-E."/>
            <person name="Jang D.-C."/>
            <person name="Im J.-S."/>
            <person name="Choi J.-G."/>
            <person name="Park H.-J."/>
            <person name="Lee G.-B."/>
            <person name="Lee Y.-G."/>
            <person name="Hong S.-Y."/>
            <person name="Cho K."/>
            <person name="Sohn K.H."/>
        </authorList>
    </citation>
    <scope>NUCLEOTIDE SEQUENCE</scope>
    <source>
        <strain evidence="7">KR_2_A2</strain>
    </source>
</reference>
<gene>
    <name evidence="7" type="ORF">GN958_ATG19450</name>
</gene>
<keyword evidence="3" id="KW-0862">Zinc</keyword>
<evidence type="ECO:0000256" key="4">
    <source>
        <dbReference type="PROSITE-ProRule" id="PRU00091"/>
    </source>
</evidence>
<dbReference type="InterPro" id="IPR011011">
    <property type="entry name" value="Znf_FYVE_PHD"/>
</dbReference>
<feature type="compositionally biased region" description="Polar residues" evidence="5">
    <location>
        <begin position="517"/>
        <end position="534"/>
    </location>
</feature>
<evidence type="ECO:0000256" key="3">
    <source>
        <dbReference type="ARBA" id="ARBA00022833"/>
    </source>
</evidence>
<evidence type="ECO:0000313" key="7">
    <source>
        <dbReference type="EMBL" id="KAF4131340.1"/>
    </source>
</evidence>
<dbReference type="PANTHER" id="PTHR13510:SF44">
    <property type="entry name" value="RABENOSYN-5"/>
    <property type="match status" value="1"/>
</dbReference>
<dbReference type="PANTHER" id="PTHR13510">
    <property type="entry name" value="FYVE-FINGER-CONTAINING RAB5 EFFECTOR PROTEIN RABENOSYN-5-RELATED"/>
    <property type="match status" value="1"/>
</dbReference>
<organism evidence="7 8">
    <name type="scientific">Phytophthora infestans</name>
    <name type="common">Potato late blight agent</name>
    <name type="synonym">Botrytis infestans</name>
    <dbReference type="NCBI Taxonomy" id="4787"/>
    <lineage>
        <taxon>Eukaryota</taxon>
        <taxon>Sar</taxon>
        <taxon>Stramenopiles</taxon>
        <taxon>Oomycota</taxon>
        <taxon>Peronosporomycetes</taxon>
        <taxon>Peronosporales</taxon>
        <taxon>Peronosporaceae</taxon>
        <taxon>Phytophthora</taxon>
    </lineage>
</organism>
<keyword evidence="1" id="KW-0479">Metal-binding</keyword>
<feature type="region of interest" description="Disordered" evidence="5">
    <location>
        <begin position="357"/>
        <end position="460"/>
    </location>
</feature>
<keyword evidence="2 4" id="KW-0863">Zinc-finger</keyword>
<dbReference type="GO" id="GO:0008270">
    <property type="term" value="F:zinc ion binding"/>
    <property type="evidence" value="ECO:0007669"/>
    <property type="project" value="UniProtKB-KW"/>
</dbReference>
<dbReference type="Proteomes" id="UP000704712">
    <property type="component" value="Unassembled WGS sequence"/>
</dbReference>
<dbReference type="EMBL" id="JAACNO010002740">
    <property type="protein sequence ID" value="KAF4131340.1"/>
    <property type="molecule type" value="Genomic_DNA"/>
</dbReference>
<evidence type="ECO:0000256" key="1">
    <source>
        <dbReference type="ARBA" id="ARBA00022723"/>
    </source>
</evidence>
<dbReference type="PROSITE" id="PS50178">
    <property type="entry name" value="ZF_FYVE"/>
    <property type="match status" value="1"/>
</dbReference>
<feature type="compositionally biased region" description="Polar residues" evidence="5">
    <location>
        <begin position="398"/>
        <end position="411"/>
    </location>
</feature>
<evidence type="ECO:0000256" key="2">
    <source>
        <dbReference type="ARBA" id="ARBA00022771"/>
    </source>
</evidence>
<dbReference type="Gene3D" id="3.30.40.10">
    <property type="entry name" value="Zinc/RING finger domain, C3HC4 (zinc finger)"/>
    <property type="match status" value="1"/>
</dbReference>
<dbReference type="InterPro" id="IPR052727">
    <property type="entry name" value="Rab4/Rab5_effector"/>
</dbReference>
<evidence type="ECO:0000259" key="6">
    <source>
        <dbReference type="PROSITE" id="PS50178"/>
    </source>
</evidence>
<dbReference type="AlphaFoldDB" id="A0A8S9TS68"/>